<evidence type="ECO:0000256" key="16">
    <source>
        <dbReference type="PIRSR" id="PIRSR600829-2"/>
    </source>
</evidence>
<feature type="binding site" evidence="17">
    <location>
        <begin position="96"/>
        <end position="97"/>
    </location>
    <ligand>
        <name>ATP</name>
        <dbReference type="ChEBI" id="CHEBI:30616"/>
    </ligand>
</feature>
<feature type="active site" description="Proton acceptor" evidence="15">
    <location>
        <position position="70"/>
    </location>
</feature>
<evidence type="ECO:0000256" key="18">
    <source>
        <dbReference type="PIRSR" id="PIRSR600829-4"/>
    </source>
</evidence>
<comment type="subcellular location">
    <subcellularLocation>
        <location evidence="1">Cell membrane</location>
        <topology evidence="1">Multi-pass membrane protein</topology>
    </subcellularLocation>
</comment>
<evidence type="ECO:0000256" key="3">
    <source>
        <dbReference type="ARBA" id="ARBA00022475"/>
    </source>
</evidence>
<evidence type="ECO:0000256" key="10">
    <source>
        <dbReference type="ARBA" id="ARBA00022989"/>
    </source>
</evidence>
<keyword evidence="5" id="KW-0808">Transferase</keyword>
<feature type="binding site" evidence="17">
    <location>
        <position position="77"/>
    </location>
    <ligand>
        <name>ATP</name>
        <dbReference type="ChEBI" id="CHEBI:30616"/>
    </ligand>
</feature>
<keyword evidence="6 19" id="KW-0812">Transmembrane</keyword>
<feature type="transmembrane region" description="Helical" evidence="19">
    <location>
        <begin position="32"/>
        <end position="49"/>
    </location>
</feature>
<evidence type="ECO:0000256" key="12">
    <source>
        <dbReference type="ARBA" id="ARBA00023136"/>
    </source>
</evidence>
<keyword evidence="12 19" id="KW-0472">Membrane</keyword>
<evidence type="ECO:0000313" key="20">
    <source>
        <dbReference type="EMBL" id="OGY23459.1"/>
    </source>
</evidence>
<dbReference type="GO" id="GO:0005524">
    <property type="term" value="F:ATP binding"/>
    <property type="evidence" value="ECO:0007669"/>
    <property type="project" value="UniProtKB-KW"/>
</dbReference>
<dbReference type="STRING" id="1802593.A2172_04525"/>
<evidence type="ECO:0000256" key="9">
    <source>
        <dbReference type="ARBA" id="ARBA00022840"/>
    </source>
</evidence>
<dbReference type="PANTHER" id="PTHR34299:SF1">
    <property type="entry name" value="DIACYLGLYCEROL KINASE"/>
    <property type="match status" value="1"/>
</dbReference>
<feature type="binding site" evidence="16">
    <location>
        <position position="70"/>
    </location>
    <ligand>
        <name>substrate</name>
    </ligand>
</feature>
<evidence type="ECO:0000256" key="11">
    <source>
        <dbReference type="ARBA" id="ARBA00023098"/>
    </source>
</evidence>
<dbReference type="GO" id="GO:0046872">
    <property type="term" value="F:metal ion binding"/>
    <property type="evidence" value="ECO:0007669"/>
    <property type="project" value="UniProtKB-KW"/>
</dbReference>
<evidence type="ECO:0008006" key="22">
    <source>
        <dbReference type="Google" id="ProtNLM"/>
    </source>
</evidence>
<keyword evidence="9 17" id="KW-0067">ATP-binding</keyword>
<evidence type="ECO:0000256" key="8">
    <source>
        <dbReference type="ARBA" id="ARBA00022777"/>
    </source>
</evidence>
<keyword evidence="10 19" id="KW-1133">Transmembrane helix</keyword>
<accession>A0A1G1W712</accession>
<evidence type="ECO:0000256" key="15">
    <source>
        <dbReference type="PIRSR" id="PIRSR600829-1"/>
    </source>
</evidence>
<evidence type="ECO:0000313" key="21">
    <source>
        <dbReference type="Proteomes" id="UP000176631"/>
    </source>
</evidence>
<gene>
    <name evidence="20" type="ORF">A2172_04525</name>
</gene>
<dbReference type="AlphaFoldDB" id="A0A1G1W712"/>
<organism evidence="20 21">
    <name type="scientific">Candidatus Woykebacteria bacterium RBG_13_40_15</name>
    <dbReference type="NCBI Taxonomy" id="1802593"/>
    <lineage>
        <taxon>Bacteria</taxon>
        <taxon>Candidatus Woykeibacteriota</taxon>
    </lineage>
</organism>
<evidence type="ECO:0000256" key="2">
    <source>
        <dbReference type="ARBA" id="ARBA00005967"/>
    </source>
</evidence>
<dbReference type="InterPro" id="IPR033717">
    <property type="entry name" value="UDPK"/>
</dbReference>
<keyword evidence="14" id="KW-1208">Phospholipid metabolism</keyword>
<dbReference type="GO" id="GO:0008654">
    <property type="term" value="P:phospholipid biosynthetic process"/>
    <property type="evidence" value="ECO:0007669"/>
    <property type="project" value="UniProtKB-KW"/>
</dbReference>
<keyword evidence="7 17" id="KW-0547">Nucleotide-binding</keyword>
<dbReference type="InterPro" id="IPR000829">
    <property type="entry name" value="DAGK"/>
</dbReference>
<evidence type="ECO:0000256" key="6">
    <source>
        <dbReference type="ARBA" id="ARBA00022692"/>
    </source>
</evidence>
<keyword evidence="8" id="KW-0418">Kinase</keyword>
<dbReference type="InterPro" id="IPR036945">
    <property type="entry name" value="DAGK_sf"/>
</dbReference>
<keyword evidence="18" id="KW-0460">Magnesium</keyword>
<comment type="caution">
    <text evidence="20">The sequence shown here is derived from an EMBL/GenBank/DDBJ whole genome shotgun (WGS) entry which is preliminary data.</text>
</comment>
<evidence type="ECO:0000256" key="7">
    <source>
        <dbReference type="ARBA" id="ARBA00022741"/>
    </source>
</evidence>
<evidence type="ECO:0000256" key="14">
    <source>
        <dbReference type="ARBA" id="ARBA00023264"/>
    </source>
</evidence>
<dbReference type="GO" id="GO:0016301">
    <property type="term" value="F:kinase activity"/>
    <property type="evidence" value="ECO:0007669"/>
    <property type="project" value="UniProtKB-KW"/>
</dbReference>
<evidence type="ECO:0000256" key="4">
    <source>
        <dbReference type="ARBA" id="ARBA00022516"/>
    </source>
</evidence>
<keyword evidence="13" id="KW-0594">Phospholipid biosynthesis</keyword>
<keyword evidence="11" id="KW-0443">Lipid metabolism</keyword>
<protein>
    <recommendedName>
        <fullName evidence="22">Diacylglycerol kinase</fullName>
    </recommendedName>
</protein>
<feature type="transmembrane region" description="Helical" evidence="19">
    <location>
        <begin position="99"/>
        <end position="119"/>
    </location>
</feature>
<keyword evidence="18" id="KW-0479">Metal-binding</keyword>
<dbReference type="PANTHER" id="PTHR34299">
    <property type="entry name" value="DIACYLGLYCEROL KINASE"/>
    <property type="match status" value="1"/>
</dbReference>
<dbReference type="CDD" id="cd14265">
    <property type="entry name" value="UDPK_IM_like"/>
    <property type="match status" value="1"/>
</dbReference>
<evidence type="ECO:0000256" key="17">
    <source>
        <dbReference type="PIRSR" id="PIRSR600829-3"/>
    </source>
</evidence>
<feature type="transmembrane region" description="Helical" evidence="19">
    <location>
        <begin position="56"/>
        <end position="79"/>
    </location>
</feature>
<dbReference type="Proteomes" id="UP000176631">
    <property type="component" value="Unassembled WGS sequence"/>
</dbReference>
<dbReference type="Pfam" id="PF01219">
    <property type="entry name" value="DAGK_prokar"/>
    <property type="match status" value="1"/>
</dbReference>
<name>A0A1G1W712_9BACT</name>
<comment type="similarity">
    <text evidence="2">Belongs to the bacterial diacylglycerol kinase family.</text>
</comment>
<keyword evidence="4" id="KW-0444">Lipid biosynthesis</keyword>
<feature type="binding site" evidence="18">
    <location>
        <position position="77"/>
    </location>
    <ligand>
        <name>a divalent metal cation</name>
        <dbReference type="ChEBI" id="CHEBI:60240"/>
    </ligand>
</feature>
<evidence type="ECO:0000256" key="5">
    <source>
        <dbReference type="ARBA" id="ARBA00022679"/>
    </source>
</evidence>
<evidence type="ECO:0000256" key="19">
    <source>
        <dbReference type="SAM" id="Phobius"/>
    </source>
</evidence>
<comment type="cofactor">
    <cofactor evidence="18">
        <name>Mg(2+)</name>
        <dbReference type="ChEBI" id="CHEBI:18420"/>
    </cofactor>
    <text evidence="18">Mn(2+), Zn(2+), Cd(2+) and Co(2+) support activity to lesser extents.</text>
</comment>
<dbReference type="EMBL" id="MHCP01000025">
    <property type="protein sequence ID" value="OGY23459.1"/>
    <property type="molecule type" value="Genomic_DNA"/>
</dbReference>
<dbReference type="Gene3D" id="1.10.287.3610">
    <property type="match status" value="1"/>
</dbReference>
<reference evidence="20 21" key="1">
    <citation type="journal article" date="2016" name="Nat. Commun.">
        <title>Thousands of microbial genomes shed light on interconnected biogeochemical processes in an aquifer system.</title>
        <authorList>
            <person name="Anantharaman K."/>
            <person name="Brown C.T."/>
            <person name="Hug L.A."/>
            <person name="Sharon I."/>
            <person name="Castelle C.J."/>
            <person name="Probst A.J."/>
            <person name="Thomas B.C."/>
            <person name="Singh A."/>
            <person name="Wilkins M.J."/>
            <person name="Karaoz U."/>
            <person name="Brodie E.L."/>
            <person name="Williams K.H."/>
            <person name="Hubbard S.S."/>
            <person name="Banfield J.F."/>
        </authorList>
    </citation>
    <scope>NUCLEOTIDE SEQUENCE [LARGE SCALE GENOMIC DNA]</scope>
</reference>
<proteinExistence type="inferred from homology"/>
<sequence length="122" mass="13109">MAIGTYGNKNRIESFRLASGGLAHALLNQRNFQIQIVVGIIALIAACFLNFSRIEWLILILTVGLVLASELINTVVEVVVDIAVKEQLLPDAKLAKDVAAAAVLLTSVFAVIIGAILFIPHF</sequence>
<keyword evidence="3" id="KW-1003">Cell membrane</keyword>
<evidence type="ECO:0000256" key="13">
    <source>
        <dbReference type="ARBA" id="ARBA00023209"/>
    </source>
</evidence>
<dbReference type="GO" id="GO:0005886">
    <property type="term" value="C:plasma membrane"/>
    <property type="evidence" value="ECO:0007669"/>
    <property type="project" value="UniProtKB-SubCell"/>
</dbReference>
<evidence type="ECO:0000256" key="1">
    <source>
        <dbReference type="ARBA" id="ARBA00004651"/>
    </source>
</evidence>